<evidence type="ECO:0000256" key="7">
    <source>
        <dbReference type="SAM" id="Phobius"/>
    </source>
</evidence>
<evidence type="ECO:0000259" key="8">
    <source>
        <dbReference type="Pfam" id="PF01343"/>
    </source>
</evidence>
<comment type="subcellular location">
    <subcellularLocation>
        <location evidence="1">Membrane</location>
    </subcellularLocation>
</comment>
<dbReference type="NCBIfam" id="TIGR00705">
    <property type="entry name" value="SppA_67K"/>
    <property type="match status" value="1"/>
</dbReference>
<dbReference type="GO" id="GO:0008236">
    <property type="term" value="F:serine-type peptidase activity"/>
    <property type="evidence" value="ECO:0007669"/>
    <property type="project" value="UniProtKB-KW"/>
</dbReference>
<gene>
    <name evidence="9" type="ORF">LDC_1387</name>
</gene>
<dbReference type="InterPro" id="IPR047217">
    <property type="entry name" value="S49_SppA_67K_type_N"/>
</dbReference>
<comment type="caution">
    <text evidence="9">The sequence shown here is derived from an EMBL/GenBank/DDBJ whole genome shotgun (WGS) entry which is preliminary data.</text>
</comment>
<reference evidence="9" key="1">
    <citation type="submission" date="2010-07" db="EMBL/GenBank/DDBJ databases">
        <authorList>
            <consortium name="CONSOLIDER consortium CSD2007-00005"/>
            <person name="Guazzaroni M.-E."/>
            <person name="Richter M."/>
            <person name="Garcia-Salamanca A."/>
            <person name="Yarza P."/>
            <person name="Ferrer M."/>
        </authorList>
    </citation>
    <scope>NUCLEOTIDE SEQUENCE</scope>
</reference>
<dbReference type="GO" id="GO:0006465">
    <property type="term" value="P:signal peptide processing"/>
    <property type="evidence" value="ECO:0007669"/>
    <property type="project" value="InterPro"/>
</dbReference>
<dbReference type="EMBL" id="ADZX01000442">
    <property type="protein sequence ID" value="EFK96585.1"/>
    <property type="molecule type" value="Genomic_DNA"/>
</dbReference>
<dbReference type="AlphaFoldDB" id="D9PIM9"/>
<dbReference type="InterPro" id="IPR002142">
    <property type="entry name" value="Peptidase_S49"/>
</dbReference>
<feature type="domain" description="Peptidase S49" evidence="8">
    <location>
        <begin position="136"/>
        <end position="286"/>
    </location>
</feature>
<evidence type="ECO:0000256" key="3">
    <source>
        <dbReference type="ARBA" id="ARBA00022670"/>
    </source>
</evidence>
<keyword evidence="7" id="KW-1133">Transmembrane helix</keyword>
<dbReference type="Gene3D" id="6.20.330.10">
    <property type="match status" value="2"/>
</dbReference>
<dbReference type="PANTHER" id="PTHR33209">
    <property type="entry name" value="PROTEASE 4"/>
    <property type="match status" value="1"/>
</dbReference>
<dbReference type="InterPro" id="IPR047272">
    <property type="entry name" value="S49_SppA_C"/>
</dbReference>
<evidence type="ECO:0000256" key="6">
    <source>
        <dbReference type="ARBA" id="ARBA00023136"/>
    </source>
</evidence>
<reference evidence="9" key="2">
    <citation type="journal article" date="2011" name="Microb. Ecol.">
        <title>Taxonomic and Functional Metagenomic Profiling of the Microbial Community in the Anoxic Sediment of a Sub-saline Shallow Lake (Laguna de Carrizo, Central Spain).</title>
        <authorList>
            <person name="Ferrer M."/>
            <person name="Guazzaroni M.E."/>
            <person name="Richter M."/>
            <person name="Garcia-Salamanca A."/>
            <person name="Yarza P."/>
            <person name="Suarez-Suarez A."/>
            <person name="Solano J."/>
            <person name="Alcaide M."/>
            <person name="van Dillewijn P."/>
            <person name="Molina-Henares M.A."/>
            <person name="Lopez-Cortes N."/>
            <person name="Al-Ramahi Y."/>
            <person name="Guerrero C."/>
            <person name="Acosta A."/>
            <person name="de Eugenio L.I."/>
            <person name="Martinez V."/>
            <person name="Marques S."/>
            <person name="Rojo F."/>
            <person name="Santero E."/>
            <person name="Genilloud O."/>
            <person name="Perez-Perez J."/>
            <person name="Rossello-Mora R."/>
            <person name="Ramos J.L."/>
        </authorList>
    </citation>
    <scope>NUCLEOTIDE SEQUENCE</scope>
</reference>
<keyword evidence="4" id="KW-0378">Hydrolase</keyword>
<evidence type="ECO:0000256" key="5">
    <source>
        <dbReference type="ARBA" id="ARBA00022825"/>
    </source>
</evidence>
<evidence type="ECO:0000256" key="2">
    <source>
        <dbReference type="ARBA" id="ARBA00008683"/>
    </source>
</evidence>
<evidence type="ECO:0000256" key="1">
    <source>
        <dbReference type="ARBA" id="ARBA00004370"/>
    </source>
</evidence>
<dbReference type="GO" id="GO:0016020">
    <property type="term" value="C:membrane"/>
    <property type="evidence" value="ECO:0007669"/>
    <property type="project" value="UniProtKB-SubCell"/>
</dbReference>
<dbReference type="SUPFAM" id="SSF52096">
    <property type="entry name" value="ClpP/crotonase"/>
    <property type="match status" value="2"/>
</dbReference>
<evidence type="ECO:0000256" key="4">
    <source>
        <dbReference type="ARBA" id="ARBA00022801"/>
    </source>
</evidence>
<dbReference type="InterPro" id="IPR004634">
    <property type="entry name" value="Pept_S49_pIV"/>
</dbReference>
<feature type="non-terminal residue" evidence="9">
    <location>
        <position position="527"/>
    </location>
</feature>
<accession>D9PIM9</accession>
<sequence>MNINTQSNMKEFFKYVLATVVGVFAVSIIGIILLFMIVGAIISSAEKQVVVENNSMLVIDMSRQIVDRAPNDPFEDMDLSFLSQVKTLGLDDIFTSLENAATDDRIKGVYLKLSMVSGGMASVEEIRNALIEFKKNCEKPIYAHADQYMLDQTAYYLATVADKIVIHPEVSVNFLGLGGEMMFYKNALDKVGVEMQIVRHGKFKAAVEPFMLDKMSDENREQQLTYMNSLWNHMLKGISEKRNISVEKLNLLADEVQTFNKGQKAVENGLVDEVKYKDQVLDDLREITGIEGTKGVPVISASKYADVPAKGKKFSRNKIAVIYASGDIGMSFGGEFIDGDKLSREIRKVRQDSSYKAIVLRVDSPGGTVFDSETIWREVKLAADEKTLIVSFGDVAASGGYYLSCPADKILASPNTITGSIGIFGIIPNFGELLNDKLGITTDVVKTNKNSDLLTLTRPMTEVERQLMQNSIEEGYDTFVGHVAEGRNITTAQVDSIGQGRVWSGENAKEIGLIDDFGGLKDAILLA</sequence>
<evidence type="ECO:0000313" key="9">
    <source>
        <dbReference type="EMBL" id="EFK96585.1"/>
    </source>
</evidence>
<feature type="transmembrane region" description="Helical" evidence="7">
    <location>
        <begin position="12"/>
        <end position="42"/>
    </location>
</feature>
<keyword evidence="5" id="KW-0720">Serine protease</keyword>
<feature type="domain" description="Peptidase S49" evidence="8">
    <location>
        <begin position="383"/>
        <end position="525"/>
    </location>
</feature>
<dbReference type="InterPro" id="IPR004635">
    <property type="entry name" value="Pept_S49_SppA"/>
</dbReference>
<dbReference type="CDD" id="cd07023">
    <property type="entry name" value="S49_Sppa_N_C"/>
    <property type="match status" value="1"/>
</dbReference>
<comment type="similarity">
    <text evidence="2">Belongs to the peptidase S49 family.</text>
</comment>
<dbReference type="InterPro" id="IPR029045">
    <property type="entry name" value="ClpP/crotonase-like_dom_sf"/>
</dbReference>
<dbReference type="Gene3D" id="3.90.226.10">
    <property type="entry name" value="2-enoyl-CoA Hydratase, Chain A, domain 1"/>
    <property type="match status" value="2"/>
</dbReference>
<proteinExistence type="inferred from homology"/>
<protein>
    <submittedName>
        <fullName evidence="9">Protease IV</fullName>
    </submittedName>
</protein>
<dbReference type="Pfam" id="PF01343">
    <property type="entry name" value="Peptidase_S49"/>
    <property type="match status" value="2"/>
</dbReference>
<name>D9PIM9_9ZZZZ</name>
<keyword evidence="3 9" id="KW-0645">Protease</keyword>
<keyword evidence="7" id="KW-0812">Transmembrane</keyword>
<dbReference type="NCBIfam" id="TIGR00706">
    <property type="entry name" value="SppA_dom"/>
    <property type="match status" value="1"/>
</dbReference>
<dbReference type="CDD" id="cd07018">
    <property type="entry name" value="S49_SppA_67K_type"/>
    <property type="match status" value="1"/>
</dbReference>
<keyword evidence="6 7" id="KW-0472">Membrane</keyword>
<dbReference type="PANTHER" id="PTHR33209:SF1">
    <property type="entry name" value="PEPTIDASE S49 DOMAIN-CONTAINING PROTEIN"/>
    <property type="match status" value="1"/>
</dbReference>
<organism evidence="9">
    <name type="scientific">sediment metagenome</name>
    <dbReference type="NCBI Taxonomy" id="749907"/>
    <lineage>
        <taxon>unclassified sequences</taxon>
        <taxon>metagenomes</taxon>
        <taxon>ecological metagenomes</taxon>
    </lineage>
</organism>